<protein>
    <recommendedName>
        <fullName evidence="3">Trm112 family protein</fullName>
    </recommendedName>
</protein>
<evidence type="ECO:0008006" key="3">
    <source>
        <dbReference type="Google" id="ProtNLM"/>
    </source>
</evidence>
<organism evidence="1 2">
    <name type="scientific">Ahniella affigens</name>
    <dbReference type="NCBI Taxonomy" id="2021234"/>
    <lineage>
        <taxon>Bacteria</taxon>
        <taxon>Pseudomonadati</taxon>
        <taxon>Pseudomonadota</taxon>
        <taxon>Gammaproteobacteria</taxon>
        <taxon>Lysobacterales</taxon>
        <taxon>Rhodanobacteraceae</taxon>
        <taxon>Ahniella</taxon>
    </lineage>
</organism>
<dbReference type="EMBL" id="CP027860">
    <property type="protein sequence ID" value="AVP99960.1"/>
    <property type="molecule type" value="Genomic_DNA"/>
</dbReference>
<accession>A0A2P1PYQ0</accession>
<name>A0A2P1PYQ0_9GAMM</name>
<dbReference type="Proteomes" id="UP000241074">
    <property type="component" value="Chromosome"/>
</dbReference>
<evidence type="ECO:0000313" key="2">
    <source>
        <dbReference type="Proteomes" id="UP000241074"/>
    </source>
</evidence>
<keyword evidence="2" id="KW-1185">Reference proteome</keyword>
<reference evidence="1 2" key="2">
    <citation type="submission" date="2018-03" db="EMBL/GenBank/DDBJ databases">
        <authorList>
            <person name="Keele B.F."/>
        </authorList>
    </citation>
    <scope>NUCLEOTIDE SEQUENCE [LARGE SCALE GENOMIC DNA]</scope>
    <source>
        <strain evidence="1 2">D13</strain>
    </source>
</reference>
<dbReference type="AlphaFoldDB" id="A0A2P1PYQ0"/>
<proteinExistence type="predicted"/>
<dbReference type="Gene3D" id="2.20.25.10">
    <property type="match status" value="1"/>
</dbReference>
<reference evidence="1 2" key="1">
    <citation type="submission" date="2018-03" db="EMBL/GenBank/DDBJ databases">
        <title>Ahniella affigens gen. nov., sp. nov., a gammaproteobacterium isolated from sandy soil near a stream.</title>
        <authorList>
            <person name="Ko Y."/>
            <person name="Kim J.-H."/>
        </authorList>
    </citation>
    <scope>NUCLEOTIDE SEQUENCE [LARGE SCALE GENOMIC DNA]</scope>
    <source>
        <strain evidence="1 2">D13</strain>
    </source>
</reference>
<gene>
    <name evidence="1" type="ORF">C7S18_01565</name>
</gene>
<dbReference type="SUPFAM" id="SSF158997">
    <property type="entry name" value="Trm112p-like"/>
    <property type="match status" value="1"/>
</dbReference>
<dbReference type="KEGG" id="xba:C7S18_01565"/>
<evidence type="ECO:0000313" key="1">
    <source>
        <dbReference type="EMBL" id="AVP99960.1"/>
    </source>
</evidence>
<dbReference type="OrthoDB" id="9812205at2"/>
<sequence>MDARFVSTLICPVKKLPLRTATKSQLAFLNREIAQGTALMVNGHQLTEPVSDALIREDGDVLYRISDGIPVLLPEEGIGTLQFTDFPK</sequence>